<gene>
    <name evidence="5" type="ORF">CDD81_779</name>
</gene>
<dbReference type="InterPro" id="IPR018612">
    <property type="entry name" value="NSRP1_N"/>
</dbReference>
<dbReference type="GO" id="GO:0000381">
    <property type="term" value="P:regulation of alternative mRNA splicing, via spliceosome"/>
    <property type="evidence" value="ECO:0007669"/>
    <property type="project" value="InterPro"/>
</dbReference>
<comment type="similarity">
    <text evidence="1">Belongs to the NSRP1 family.</text>
</comment>
<organism evidence="5 6">
    <name type="scientific">Ophiocordyceps australis</name>
    <dbReference type="NCBI Taxonomy" id="1399860"/>
    <lineage>
        <taxon>Eukaryota</taxon>
        <taxon>Fungi</taxon>
        <taxon>Dikarya</taxon>
        <taxon>Ascomycota</taxon>
        <taxon>Pezizomycotina</taxon>
        <taxon>Sordariomycetes</taxon>
        <taxon>Hypocreomycetidae</taxon>
        <taxon>Hypocreales</taxon>
        <taxon>Ophiocordycipitaceae</taxon>
        <taxon>Ophiocordyceps</taxon>
    </lineage>
</organism>
<dbReference type="PANTHER" id="PTHR47845:SF1">
    <property type="entry name" value="NUCLEAR SPECKLE SPLICING REGULATORY PROTEIN 1 HOMOLOG"/>
    <property type="match status" value="1"/>
</dbReference>
<feature type="compositionally biased region" description="Basic and acidic residues" evidence="3">
    <location>
        <begin position="322"/>
        <end position="340"/>
    </location>
</feature>
<keyword evidence="6" id="KW-1185">Reference proteome</keyword>
<feature type="compositionally biased region" description="Polar residues" evidence="3">
    <location>
        <begin position="47"/>
        <end position="57"/>
    </location>
</feature>
<feature type="compositionally biased region" description="Acidic residues" evidence="3">
    <location>
        <begin position="27"/>
        <end position="36"/>
    </location>
</feature>
<feature type="domain" description="Nuclear speckle splicing regulatory protein 1 N-terminal" evidence="4">
    <location>
        <begin position="89"/>
        <end position="201"/>
    </location>
</feature>
<feature type="region of interest" description="Disordered" evidence="3">
    <location>
        <begin position="176"/>
        <end position="202"/>
    </location>
</feature>
<feature type="region of interest" description="Disordered" evidence="3">
    <location>
        <begin position="284"/>
        <end position="361"/>
    </location>
</feature>
<proteinExistence type="inferred from homology"/>
<dbReference type="AlphaFoldDB" id="A0A2C5XXC9"/>
<feature type="compositionally biased region" description="Acidic residues" evidence="3">
    <location>
        <begin position="341"/>
        <end position="351"/>
    </location>
</feature>
<reference evidence="5 6" key="1">
    <citation type="submission" date="2017-06" db="EMBL/GenBank/DDBJ databases">
        <title>Ant-infecting Ophiocordyceps genomes reveal a high diversity of potential behavioral manipulation genes and a possible major role for enterotoxins.</title>
        <authorList>
            <person name="De Bekker C."/>
            <person name="Evans H.C."/>
            <person name="Brachmann A."/>
            <person name="Hughes D.P."/>
        </authorList>
    </citation>
    <scope>NUCLEOTIDE SEQUENCE [LARGE SCALE GENOMIC DNA]</scope>
    <source>
        <strain evidence="5 6">Map64</strain>
    </source>
</reference>
<dbReference type="Proteomes" id="UP000226192">
    <property type="component" value="Unassembled WGS sequence"/>
</dbReference>
<dbReference type="EMBL" id="NJET01000116">
    <property type="protein sequence ID" value="PHH61117.1"/>
    <property type="molecule type" value="Genomic_DNA"/>
</dbReference>
<dbReference type="PANTHER" id="PTHR47845">
    <property type="entry name" value="NUCLEAR SPECKLE SPLICING REGULATORY PROTEIN 1 HOMOLOG"/>
    <property type="match status" value="1"/>
</dbReference>
<dbReference type="InterPro" id="IPR053246">
    <property type="entry name" value="NS_splicing_regulatory_protein"/>
</dbReference>
<protein>
    <recommendedName>
        <fullName evidence="4">Nuclear speckle splicing regulatory protein 1 N-terminal domain-containing protein</fullName>
    </recommendedName>
</protein>
<evidence type="ECO:0000256" key="2">
    <source>
        <dbReference type="ARBA" id="ARBA00023054"/>
    </source>
</evidence>
<feature type="compositionally biased region" description="Basic and acidic residues" evidence="3">
    <location>
        <begin position="222"/>
        <end position="231"/>
    </location>
</feature>
<feature type="region of interest" description="Disordered" evidence="3">
    <location>
        <begin position="19"/>
        <end position="102"/>
    </location>
</feature>
<evidence type="ECO:0000313" key="5">
    <source>
        <dbReference type="EMBL" id="PHH61117.1"/>
    </source>
</evidence>
<dbReference type="STRING" id="1399860.A0A2C5XXC9"/>
<accession>A0A2C5XXC9</accession>
<feature type="region of interest" description="Disordered" evidence="3">
    <location>
        <begin position="222"/>
        <end position="256"/>
    </location>
</feature>
<evidence type="ECO:0000256" key="1">
    <source>
        <dbReference type="ARBA" id="ARBA00010126"/>
    </source>
</evidence>
<dbReference type="OrthoDB" id="446635at2759"/>
<sequence length="361" mass="40841">MSKPGVAFGLSFGKKAPVPRKTKAIFGDDDDDDDGSDNVRDSKPGVTATSKLSSSSRQKPRLGTEPPKLKPKTQTSSMFGDLSANRTSRKNAQTAQDVDPSVYEYDAVYDSMKPKKHEAADEVQRKPQYLSSMLQAAEVRKRDKLIAEEKKIAREREAEGDEFADKEKFVTAAYKRQQEENKRIEEEEKRREEKEARESKGRGMAAFYKNLLDRDEERHAAVVKAAEELAKKGPRSPQAGEEEEEEEDREKAEAALARKLRQEGIAVEINEDGQVVDKRQLLQSGLNVGAKTKEAAERDMAQARDRRSRREAGGGRQTSRQQESRMFEDQLEQLLKRSRGDDDDDDDDEDGQQSKSRKTER</sequence>
<dbReference type="Pfam" id="PF09745">
    <property type="entry name" value="NSRP1_N"/>
    <property type="match status" value="1"/>
</dbReference>
<comment type="caution">
    <text evidence="5">The sequence shown here is derived from an EMBL/GenBank/DDBJ whole genome shotgun (WGS) entry which is preliminary data.</text>
</comment>
<feature type="compositionally biased region" description="Polar residues" evidence="3">
    <location>
        <begin position="72"/>
        <end position="96"/>
    </location>
</feature>
<feature type="compositionally biased region" description="Basic and acidic residues" evidence="3">
    <location>
        <begin position="176"/>
        <end position="201"/>
    </location>
</feature>
<evidence type="ECO:0000259" key="4">
    <source>
        <dbReference type="Pfam" id="PF09745"/>
    </source>
</evidence>
<evidence type="ECO:0000313" key="6">
    <source>
        <dbReference type="Proteomes" id="UP000226192"/>
    </source>
</evidence>
<feature type="compositionally biased region" description="Basic and acidic residues" evidence="3">
    <location>
        <begin position="291"/>
        <end position="313"/>
    </location>
</feature>
<name>A0A2C5XXC9_9HYPO</name>
<evidence type="ECO:0000256" key="3">
    <source>
        <dbReference type="SAM" id="MobiDB-lite"/>
    </source>
</evidence>
<keyword evidence="2" id="KW-0175">Coiled coil</keyword>